<dbReference type="PANTHER" id="PTHR30408:SF12">
    <property type="entry name" value="TYPE I RESTRICTION ENZYME MJAVIII SPECIFICITY SUBUNIT"/>
    <property type="match status" value="1"/>
</dbReference>
<evidence type="ECO:0000259" key="4">
    <source>
        <dbReference type="Pfam" id="PF01420"/>
    </source>
</evidence>
<dbReference type="AlphaFoldDB" id="A0A919W6R4"/>
<evidence type="ECO:0000256" key="1">
    <source>
        <dbReference type="ARBA" id="ARBA00010923"/>
    </source>
</evidence>
<dbReference type="EMBL" id="BOQN01000066">
    <property type="protein sequence ID" value="GIM93453.1"/>
    <property type="molecule type" value="Genomic_DNA"/>
</dbReference>
<dbReference type="SUPFAM" id="SSF116734">
    <property type="entry name" value="DNA methylase specificity domain"/>
    <property type="match status" value="2"/>
</dbReference>
<keyword evidence="2" id="KW-0680">Restriction system</keyword>
<dbReference type="RefSeq" id="WP_213009270.1">
    <property type="nucleotide sequence ID" value="NZ_BOQN01000066.1"/>
</dbReference>
<evidence type="ECO:0000313" key="5">
    <source>
        <dbReference type="EMBL" id="GIM93453.1"/>
    </source>
</evidence>
<dbReference type="InterPro" id="IPR044946">
    <property type="entry name" value="Restrct_endonuc_typeI_TRD_sf"/>
</dbReference>
<dbReference type="GO" id="GO:0003677">
    <property type="term" value="F:DNA binding"/>
    <property type="evidence" value="ECO:0007669"/>
    <property type="project" value="UniProtKB-KW"/>
</dbReference>
<evidence type="ECO:0000256" key="3">
    <source>
        <dbReference type="ARBA" id="ARBA00023125"/>
    </source>
</evidence>
<organism evidence="5 6">
    <name type="scientific">Paractinoplanes toevensis</name>
    <dbReference type="NCBI Taxonomy" id="571911"/>
    <lineage>
        <taxon>Bacteria</taxon>
        <taxon>Bacillati</taxon>
        <taxon>Actinomycetota</taxon>
        <taxon>Actinomycetes</taxon>
        <taxon>Micromonosporales</taxon>
        <taxon>Micromonosporaceae</taxon>
        <taxon>Paractinoplanes</taxon>
    </lineage>
</organism>
<comment type="caution">
    <text evidence="5">The sequence shown here is derived from an EMBL/GenBank/DDBJ whole genome shotgun (WGS) entry which is preliminary data.</text>
</comment>
<dbReference type="Pfam" id="PF01420">
    <property type="entry name" value="Methylase_S"/>
    <property type="match status" value="1"/>
</dbReference>
<accession>A0A919W6R4</accession>
<protein>
    <recommendedName>
        <fullName evidence="4">Type I restriction modification DNA specificity domain-containing protein</fullName>
    </recommendedName>
</protein>
<keyword evidence="6" id="KW-1185">Reference proteome</keyword>
<evidence type="ECO:0000256" key="2">
    <source>
        <dbReference type="ARBA" id="ARBA00022747"/>
    </source>
</evidence>
<sequence>MADWPTGMVRDIAVPKGLIGGPFGSMLGGKDYVPGGVPVIRGVNLASDGFFDVSEFVYVTPAKAAGELARNLARPGDVIFTQRGTLGQVGIVPPAPHDTYVVSQSQMRLRVDPARADPRYVYYQFRSPAMRSLVRGSAITAGVPHINLGILAALPIVIPPLAVQREVADLLTSLDEKIAGNERLAATALALAEAEFAAAMAGRSRSGVLGDVLDLVYGKALPAGLRNPGPIPVYGSGGRSGSHDTALVPGPGIVVGRKGTVGAVHWSSTDFFPIDTTYYVRPRTISLQYAYLLLRGLGLEGMNSDSAVPGLNRARALAVPIRIPERPELERAVPLFALRDRLERENEALRALRDDLLPRLVSEGLRGARQPRRMAR</sequence>
<dbReference type="InterPro" id="IPR052021">
    <property type="entry name" value="Type-I_RS_S_subunit"/>
</dbReference>
<evidence type="ECO:0000313" key="6">
    <source>
        <dbReference type="Proteomes" id="UP000677082"/>
    </source>
</evidence>
<comment type="similarity">
    <text evidence="1">Belongs to the type-I restriction system S methylase family.</text>
</comment>
<keyword evidence="3" id="KW-0238">DNA-binding</keyword>
<dbReference type="GO" id="GO:0009307">
    <property type="term" value="P:DNA restriction-modification system"/>
    <property type="evidence" value="ECO:0007669"/>
    <property type="project" value="UniProtKB-KW"/>
</dbReference>
<dbReference type="CDD" id="cd17267">
    <property type="entry name" value="RMtype1_S_EcoAO83I-TRD1-CR1_like"/>
    <property type="match status" value="1"/>
</dbReference>
<dbReference type="Proteomes" id="UP000677082">
    <property type="component" value="Unassembled WGS sequence"/>
</dbReference>
<name>A0A919W6R4_9ACTN</name>
<proteinExistence type="inferred from homology"/>
<feature type="domain" description="Type I restriction modification DNA specificity" evidence="4">
    <location>
        <begin position="75"/>
        <end position="183"/>
    </location>
</feature>
<dbReference type="InterPro" id="IPR000055">
    <property type="entry name" value="Restrct_endonuc_typeI_TRD"/>
</dbReference>
<gene>
    <name evidence="5" type="ORF">Ato02nite_052460</name>
</gene>
<dbReference type="Gene3D" id="3.90.220.20">
    <property type="entry name" value="DNA methylase specificity domains"/>
    <property type="match status" value="2"/>
</dbReference>
<dbReference type="PANTHER" id="PTHR30408">
    <property type="entry name" value="TYPE-1 RESTRICTION ENZYME ECOKI SPECIFICITY PROTEIN"/>
    <property type="match status" value="1"/>
</dbReference>
<reference evidence="5 6" key="1">
    <citation type="submission" date="2021-03" db="EMBL/GenBank/DDBJ databases">
        <title>Whole genome shotgun sequence of Actinoplanes toevensis NBRC 105298.</title>
        <authorList>
            <person name="Komaki H."/>
            <person name="Tamura T."/>
        </authorList>
    </citation>
    <scope>NUCLEOTIDE SEQUENCE [LARGE SCALE GENOMIC DNA]</scope>
    <source>
        <strain evidence="5 6">NBRC 105298</strain>
    </source>
</reference>